<dbReference type="InterPro" id="IPR021109">
    <property type="entry name" value="Peptidase_aspartic_dom_sf"/>
</dbReference>
<dbReference type="RefSeq" id="WP_377942180.1">
    <property type="nucleotide sequence ID" value="NZ_JBHUCX010000018.1"/>
</dbReference>
<evidence type="ECO:0000313" key="1">
    <source>
        <dbReference type="EMBL" id="MFD1674316.1"/>
    </source>
</evidence>
<accession>A0ABW4JF59</accession>
<dbReference type="Proteomes" id="UP001597079">
    <property type="component" value="Unassembled WGS sequence"/>
</dbReference>
<dbReference type="SUPFAM" id="SSF50630">
    <property type="entry name" value="Acid proteases"/>
    <property type="match status" value="1"/>
</dbReference>
<sequence length="128" mass="14233">MPKPVAVLHGKVVNNAFLFPIIVNGTRLERVAMDTGACELIINHKMAERLGLPNLGFIKIRGVGGVTTAYRSKCNLKIGKHKYQDVPCIIARLFSREGLFGLRFFIDNRLKLTLNPDDNTLTITQGKV</sequence>
<proteinExistence type="predicted"/>
<evidence type="ECO:0000313" key="2">
    <source>
        <dbReference type="Proteomes" id="UP001597079"/>
    </source>
</evidence>
<keyword evidence="2" id="KW-1185">Reference proteome</keyword>
<gene>
    <name evidence="1" type="ORF">ACFSB2_06300</name>
</gene>
<comment type="caution">
    <text evidence="1">The sequence shown here is derived from an EMBL/GenBank/DDBJ whole genome shotgun (WGS) entry which is preliminary data.</text>
</comment>
<reference evidence="2" key="1">
    <citation type="journal article" date="2019" name="Int. J. Syst. Evol. Microbiol.">
        <title>The Global Catalogue of Microorganisms (GCM) 10K type strain sequencing project: providing services to taxonomists for standard genome sequencing and annotation.</title>
        <authorList>
            <consortium name="The Broad Institute Genomics Platform"/>
            <consortium name="The Broad Institute Genome Sequencing Center for Infectious Disease"/>
            <person name="Wu L."/>
            <person name="Ma J."/>
        </authorList>
    </citation>
    <scope>NUCLEOTIDE SEQUENCE [LARGE SCALE GENOMIC DNA]</scope>
    <source>
        <strain evidence="2">CGMCC 1.12286</strain>
    </source>
</reference>
<dbReference type="Gene3D" id="2.40.70.10">
    <property type="entry name" value="Acid Proteases"/>
    <property type="match status" value="1"/>
</dbReference>
<name>A0ABW4JF59_9BACL</name>
<organism evidence="1 2">
    <name type="scientific">Alicyclobacillus fodiniaquatilis</name>
    <dbReference type="NCBI Taxonomy" id="1661150"/>
    <lineage>
        <taxon>Bacteria</taxon>
        <taxon>Bacillati</taxon>
        <taxon>Bacillota</taxon>
        <taxon>Bacilli</taxon>
        <taxon>Bacillales</taxon>
        <taxon>Alicyclobacillaceae</taxon>
        <taxon>Alicyclobacillus</taxon>
    </lineage>
</organism>
<dbReference type="Pfam" id="PF13975">
    <property type="entry name" value="gag-asp_proteas"/>
    <property type="match status" value="1"/>
</dbReference>
<dbReference type="EMBL" id="JBHUCX010000018">
    <property type="protein sequence ID" value="MFD1674316.1"/>
    <property type="molecule type" value="Genomic_DNA"/>
</dbReference>
<protein>
    <submittedName>
        <fullName evidence="1">Retropepsin-like aspartic protease</fullName>
    </submittedName>
</protein>